<dbReference type="PROSITE" id="PS51833">
    <property type="entry name" value="HDOD"/>
    <property type="match status" value="1"/>
</dbReference>
<dbReference type="PANTHER" id="PTHR33525:SF4">
    <property type="entry name" value="CYCLIC DI-GMP PHOSPHODIESTERASE CDGJ"/>
    <property type="match status" value="1"/>
</dbReference>
<dbReference type="RefSeq" id="WP_074923328.1">
    <property type="nucleotide sequence ID" value="NZ_CP141274.1"/>
</dbReference>
<sequence length="430" mass="47336">MVQSVLSSLTFGYRPLWNQARRLAGVQLYLHEEPGVQADVAHLLRILRETWGTQSPPVLLSPQSRQVLCDLLENASKGSPWIEVRGDWLQDSAIYDLVRQAHARGLMLVWRGPLSDVPDAQAAHWFASSLLHLPPEGASGMPNQTVLALQQAAQAAETPTKLQALKQAARPAPTLPPLQLLGGQMYEGLESLALADLCLDSFHAGAIAGWPVADALHAQRHHPALPSRDTVLALMRAVDAEQSLEAFEQILGEDPILAYRFMLYTNSAALGLRGNVDSLRRGLVMLGYGTLQRWLSDQLPHACTEPSLIPVRTAIRLRASLTERLIEAGISHDLQREVYLLGLFSQLDQLLGEPLPTVLRRVPLSERVFDAAVTRTGPYAPALMMAIALESDDPAPIRQLREDNDFEIEDVNRNLLRMLSELQVQPAPAA</sequence>
<dbReference type="Gene3D" id="1.10.3210.10">
    <property type="entry name" value="Hypothetical protein af1432"/>
    <property type="match status" value="1"/>
</dbReference>
<proteinExistence type="predicted"/>
<accession>A0A1H3SVR8</accession>
<evidence type="ECO:0000313" key="3">
    <source>
        <dbReference type="Proteomes" id="UP000183417"/>
    </source>
</evidence>
<dbReference type="EMBL" id="FNPE01000023">
    <property type="protein sequence ID" value="SDZ41807.1"/>
    <property type="molecule type" value="Genomic_DNA"/>
</dbReference>
<evidence type="ECO:0000259" key="1">
    <source>
        <dbReference type="PROSITE" id="PS51833"/>
    </source>
</evidence>
<dbReference type="InterPro" id="IPR052340">
    <property type="entry name" value="RNase_Y/CdgJ"/>
</dbReference>
<gene>
    <name evidence="2" type="ORF">SAMN05421547_12339</name>
</gene>
<name>A0A1H3SVR8_9BURK</name>
<organism evidence="2 3">
    <name type="scientific">Delftia lacustris</name>
    <dbReference type="NCBI Taxonomy" id="558537"/>
    <lineage>
        <taxon>Bacteria</taxon>
        <taxon>Pseudomonadati</taxon>
        <taxon>Pseudomonadota</taxon>
        <taxon>Betaproteobacteria</taxon>
        <taxon>Burkholderiales</taxon>
        <taxon>Comamonadaceae</taxon>
        <taxon>Delftia</taxon>
    </lineage>
</organism>
<dbReference type="SUPFAM" id="SSF109604">
    <property type="entry name" value="HD-domain/PDEase-like"/>
    <property type="match status" value="1"/>
</dbReference>
<evidence type="ECO:0000313" key="2">
    <source>
        <dbReference type="EMBL" id="SDZ41807.1"/>
    </source>
</evidence>
<dbReference type="GeneID" id="94689903"/>
<feature type="domain" description="HDOD" evidence="1">
    <location>
        <begin position="224"/>
        <end position="407"/>
    </location>
</feature>
<dbReference type="InterPro" id="IPR013976">
    <property type="entry name" value="HDOD"/>
</dbReference>
<protein>
    <submittedName>
        <fullName evidence="2">HDOD domain-containing protein</fullName>
    </submittedName>
</protein>
<dbReference type="Pfam" id="PF08668">
    <property type="entry name" value="HDOD"/>
    <property type="match status" value="1"/>
</dbReference>
<reference evidence="2 3" key="1">
    <citation type="submission" date="2016-10" db="EMBL/GenBank/DDBJ databases">
        <authorList>
            <person name="de Groot N.N."/>
        </authorList>
    </citation>
    <scope>NUCLEOTIDE SEQUENCE [LARGE SCALE GENOMIC DNA]</scope>
    <source>
        <strain evidence="2 3">LMG 24775</strain>
    </source>
</reference>
<dbReference type="PANTHER" id="PTHR33525">
    <property type="match status" value="1"/>
</dbReference>
<dbReference type="Proteomes" id="UP000183417">
    <property type="component" value="Unassembled WGS sequence"/>
</dbReference>
<dbReference type="AlphaFoldDB" id="A0A1H3SVR8"/>